<sequence length="55" mass="6554">LLIYEQGHLPSQFLVSPWCYTGDHCVLPWCHKRLFCSTSTRNWQRWFVEVVLQSG</sequence>
<dbReference type="Proteomes" id="UP000050761">
    <property type="component" value="Unassembled WGS sequence"/>
</dbReference>
<proteinExistence type="predicted"/>
<organism evidence="1 2">
    <name type="scientific">Heligmosomoides polygyrus</name>
    <name type="common">Parasitic roundworm</name>
    <dbReference type="NCBI Taxonomy" id="6339"/>
    <lineage>
        <taxon>Eukaryota</taxon>
        <taxon>Metazoa</taxon>
        <taxon>Ecdysozoa</taxon>
        <taxon>Nematoda</taxon>
        <taxon>Chromadorea</taxon>
        <taxon>Rhabditida</taxon>
        <taxon>Rhabditina</taxon>
        <taxon>Rhabditomorpha</taxon>
        <taxon>Strongyloidea</taxon>
        <taxon>Heligmosomidae</taxon>
        <taxon>Heligmosomoides</taxon>
    </lineage>
</organism>
<keyword evidence="1" id="KW-1185">Reference proteome</keyword>
<evidence type="ECO:0000313" key="2">
    <source>
        <dbReference type="WBParaSite" id="HPBE_0000374801-mRNA-1"/>
    </source>
</evidence>
<evidence type="ECO:0000313" key="1">
    <source>
        <dbReference type="Proteomes" id="UP000050761"/>
    </source>
</evidence>
<reference evidence="2" key="1">
    <citation type="submission" date="2019-09" db="UniProtKB">
        <authorList>
            <consortium name="WormBaseParasite"/>
        </authorList>
    </citation>
    <scope>IDENTIFICATION</scope>
</reference>
<name>A0A183FC56_HELPZ</name>
<dbReference type="WBParaSite" id="HPBE_0000374801-mRNA-1">
    <property type="protein sequence ID" value="HPBE_0000374801-mRNA-1"/>
    <property type="gene ID" value="HPBE_0000374801"/>
</dbReference>
<protein>
    <submittedName>
        <fullName evidence="2">Zf-RVT domain-containing protein</fullName>
    </submittedName>
</protein>
<accession>A0A183FC56</accession>
<dbReference type="AlphaFoldDB" id="A0A183FC56"/>